<organism evidence="1">
    <name type="scientific">marine sediment metagenome</name>
    <dbReference type="NCBI Taxonomy" id="412755"/>
    <lineage>
        <taxon>unclassified sequences</taxon>
        <taxon>metagenomes</taxon>
        <taxon>ecological metagenomes</taxon>
    </lineage>
</organism>
<dbReference type="EMBL" id="BARW01019555">
    <property type="protein sequence ID" value="GAI96641.1"/>
    <property type="molecule type" value="Genomic_DNA"/>
</dbReference>
<name>X1TZ47_9ZZZZ</name>
<evidence type="ECO:0000313" key="1">
    <source>
        <dbReference type="EMBL" id="GAI96641.1"/>
    </source>
</evidence>
<proteinExistence type="predicted"/>
<protein>
    <submittedName>
        <fullName evidence="1">Uncharacterized protein</fullName>
    </submittedName>
</protein>
<accession>X1TZ47</accession>
<comment type="caution">
    <text evidence="1">The sequence shown here is derived from an EMBL/GenBank/DDBJ whole genome shotgun (WGS) entry which is preliminary data.</text>
</comment>
<gene>
    <name evidence="1" type="ORF">S12H4_33207</name>
</gene>
<sequence>MNMVVKKKTRAPIHVTLSDVERAYKKVEEFQRLIERGKTTEQIFKDILKLIQVDK</sequence>
<dbReference type="AlphaFoldDB" id="X1TZ47"/>
<reference evidence="1" key="1">
    <citation type="journal article" date="2014" name="Front. Microbiol.">
        <title>High frequency of phylogenetically diverse reductive dehalogenase-homologous genes in deep subseafloor sedimentary metagenomes.</title>
        <authorList>
            <person name="Kawai M."/>
            <person name="Futagami T."/>
            <person name="Toyoda A."/>
            <person name="Takaki Y."/>
            <person name="Nishi S."/>
            <person name="Hori S."/>
            <person name="Arai W."/>
            <person name="Tsubouchi T."/>
            <person name="Morono Y."/>
            <person name="Uchiyama I."/>
            <person name="Ito T."/>
            <person name="Fujiyama A."/>
            <person name="Inagaki F."/>
            <person name="Takami H."/>
        </authorList>
    </citation>
    <scope>NUCLEOTIDE SEQUENCE</scope>
    <source>
        <strain evidence="1">Expedition CK06-06</strain>
    </source>
</reference>